<dbReference type="OrthoDB" id="2290958at2759"/>
<accession>A0A1X2HUV9</accession>
<feature type="region of interest" description="Disordered" evidence="1">
    <location>
        <begin position="13"/>
        <end position="34"/>
    </location>
</feature>
<feature type="region of interest" description="Disordered" evidence="1">
    <location>
        <begin position="157"/>
        <end position="237"/>
    </location>
</feature>
<evidence type="ECO:0000256" key="1">
    <source>
        <dbReference type="SAM" id="MobiDB-lite"/>
    </source>
</evidence>
<feature type="compositionally biased region" description="Basic residues" evidence="1">
    <location>
        <begin position="215"/>
        <end position="224"/>
    </location>
</feature>
<evidence type="ECO:0000313" key="3">
    <source>
        <dbReference type="Proteomes" id="UP000242180"/>
    </source>
</evidence>
<proteinExistence type="predicted"/>
<name>A0A1X2HUV9_SYNRA</name>
<organism evidence="2 3">
    <name type="scientific">Syncephalastrum racemosum</name>
    <name type="common">Filamentous fungus</name>
    <dbReference type="NCBI Taxonomy" id="13706"/>
    <lineage>
        <taxon>Eukaryota</taxon>
        <taxon>Fungi</taxon>
        <taxon>Fungi incertae sedis</taxon>
        <taxon>Mucoromycota</taxon>
        <taxon>Mucoromycotina</taxon>
        <taxon>Mucoromycetes</taxon>
        <taxon>Mucorales</taxon>
        <taxon>Syncephalastraceae</taxon>
        <taxon>Syncephalastrum</taxon>
    </lineage>
</organism>
<sequence>MTIDFISSALSFKRSSCCSPPKTKSPSPSAITTPVHPHDTNDLCWNSSAPASATAAATLSTPLDDDDRPTKRSIRLFKSGLSLFSRSYQNRSSSSTSSRRRSSSISHFFRAFCSNGRDLIDDPPLFQSRRSSYTSAFANDALFERYRYRKQSLSQTKLDLGRQRRSQSFSSSASTSDSSTATNSSSLHEDPSPPPRVVCWQNPQPLPSILVKRSTNPHHHHRHNASALSAPAGPEVASNHKRSYQHHIRHYSHVSYISSSNMTVNSEDLTAKEFADIAGIRIVPDEHISPSSGEEIEMQQSQFSPAPPLLSHLQHCSSCSQPPLSHHQRRHSTAVHPTSPSTPSSGPPSPDQHPHTSHQYQRSIDTSSGLSFGSGRQPNSSSSILLLGAAGNASNTTTTNPGCITSSNLGGDEVQIWDDAFWRGPGTCRHQHQQQQPHQLQALDSKKRLSLASSKKKASLLPPLPPSITSEPVTPQKHKKHHSTSSSVSFSSEQPFQQGTTNRVIKKGRFEIHLETAC</sequence>
<dbReference type="AlphaFoldDB" id="A0A1X2HUV9"/>
<gene>
    <name evidence="2" type="ORF">BCR43DRAFT_483254</name>
</gene>
<dbReference type="InParanoid" id="A0A1X2HUV9"/>
<reference evidence="2 3" key="1">
    <citation type="submission" date="2016-07" db="EMBL/GenBank/DDBJ databases">
        <title>Pervasive Adenine N6-methylation of Active Genes in Fungi.</title>
        <authorList>
            <consortium name="DOE Joint Genome Institute"/>
            <person name="Mondo S.J."/>
            <person name="Dannebaum R.O."/>
            <person name="Kuo R.C."/>
            <person name="Labutti K."/>
            <person name="Haridas S."/>
            <person name="Kuo A."/>
            <person name="Salamov A."/>
            <person name="Ahrendt S.R."/>
            <person name="Lipzen A."/>
            <person name="Sullivan W."/>
            <person name="Andreopoulos W.B."/>
            <person name="Clum A."/>
            <person name="Lindquist E."/>
            <person name="Daum C."/>
            <person name="Ramamoorthy G.K."/>
            <person name="Gryganskyi A."/>
            <person name="Culley D."/>
            <person name="Magnuson J.K."/>
            <person name="James T.Y."/>
            <person name="O'Malley M.A."/>
            <person name="Stajich J.E."/>
            <person name="Spatafora J.W."/>
            <person name="Visel A."/>
            <person name="Grigoriev I.V."/>
        </authorList>
    </citation>
    <scope>NUCLEOTIDE SEQUENCE [LARGE SCALE GENOMIC DNA]</scope>
    <source>
        <strain evidence="2 3">NRRL 2496</strain>
    </source>
</reference>
<protein>
    <submittedName>
        <fullName evidence="2">Uncharacterized protein</fullName>
    </submittedName>
</protein>
<feature type="region of interest" description="Disordered" evidence="1">
    <location>
        <begin position="292"/>
        <end position="380"/>
    </location>
</feature>
<evidence type="ECO:0000313" key="2">
    <source>
        <dbReference type="EMBL" id="ORZ03382.1"/>
    </source>
</evidence>
<feature type="compositionally biased region" description="Low complexity" evidence="1">
    <location>
        <begin position="309"/>
        <end position="322"/>
    </location>
</feature>
<feature type="compositionally biased region" description="Polar residues" evidence="1">
    <location>
        <begin position="357"/>
        <end position="378"/>
    </location>
</feature>
<keyword evidence="3" id="KW-1185">Reference proteome</keyword>
<feature type="compositionally biased region" description="Low complexity" evidence="1">
    <location>
        <begin position="15"/>
        <end position="29"/>
    </location>
</feature>
<feature type="region of interest" description="Disordered" evidence="1">
    <location>
        <begin position="448"/>
        <end position="501"/>
    </location>
</feature>
<dbReference type="EMBL" id="MCGN01000001">
    <property type="protein sequence ID" value="ORZ03382.1"/>
    <property type="molecule type" value="Genomic_DNA"/>
</dbReference>
<dbReference type="Proteomes" id="UP000242180">
    <property type="component" value="Unassembled WGS sequence"/>
</dbReference>
<comment type="caution">
    <text evidence="2">The sequence shown here is derived from an EMBL/GenBank/DDBJ whole genome shotgun (WGS) entry which is preliminary data.</text>
</comment>
<feature type="compositionally biased region" description="Low complexity" evidence="1">
    <location>
        <begin position="166"/>
        <end position="186"/>
    </location>
</feature>